<dbReference type="EMBL" id="CP092870">
    <property type="protein sequence ID" value="UYV71641.1"/>
    <property type="molecule type" value="Genomic_DNA"/>
</dbReference>
<keyword evidence="4" id="KW-0813">Transport</keyword>
<organism evidence="20 21">
    <name type="scientific">Cordylochernes scorpioides</name>
    <dbReference type="NCBI Taxonomy" id="51811"/>
    <lineage>
        <taxon>Eukaryota</taxon>
        <taxon>Metazoa</taxon>
        <taxon>Ecdysozoa</taxon>
        <taxon>Arthropoda</taxon>
        <taxon>Chelicerata</taxon>
        <taxon>Arachnida</taxon>
        <taxon>Pseudoscorpiones</taxon>
        <taxon>Cheliferoidea</taxon>
        <taxon>Chernetidae</taxon>
        <taxon>Cordylochernes</taxon>
    </lineage>
</organism>
<dbReference type="Gene3D" id="2.70.150.10">
    <property type="entry name" value="Calcium-transporting ATPase, cytoplasmic transduction domain A"/>
    <property type="match status" value="1"/>
</dbReference>
<feature type="transmembrane region" description="Helical" evidence="17">
    <location>
        <begin position="989"/>
        <end position="1012"/>
    </location>
</feature>
<dbReference type="PRINTS" id="PR00942">
    <property type="entry name" value="CUATPASEI"/>
</dbReference>
<feature type="transmembrane region" description="Helical" evidence="17">
    <location>
        <begin position="1402"/>
        <end position="1422"/>
    </location>
</feature>
<keyword evidence="14" id="KW-0186">Copper</keyword>
<evidence type="ECO:0000256" key="5">
    <source>
        <dbReference type="ARBA" id="ARBA00022692"/>
    </source>
</evidence>
<evidence type="ECO:0000256" key="1">
    <source>
        <dbReference type="ARBA" id="ARBA00004166"/>
    </source>
</evidence>
<dbReference type="Proteomes" id="UP001235939">
    <property type="component" value="Chromosome 08"/>
</dbReference>
<feature type="transmembrane region" description="Helical" evidence="17">
    <location>
        <begin position="1434"/>
        <end position="1454"/>
    </location>
</feature>
<feature type="transmembrane region" description="Helical" evidence="17">
    <location>
        <begin position="815"/>
        <end position="833"/>
    </location>
</feature>
<keyword evidence="15" id="KW-0406">Ion transport</keyword>
<name>A0ABY6KTZ4_9ARAC</name>
<dbReference type="Gene3D" id="3.40.1110.10">
    <property type="entry name" value="Calcium-transporting ATPase, cytoplasmic domain N"/>
    <property type="match status" value="1"/>
</dbReference>
<dbReference type="Pfam" id="PF00122">
    <property type="entry name" value="E1-E2_ATPase"/>
    <property type="match status" value="1"/>
</dbReference>
<dbReference type="PROSITE" id="PS01047">
    <property type="entry name" value="HMA_1"/>
    <property type="match status" value="2"/>
</dbReference>
<evidence type="ECO:0000256" key="4">
    <source>
        <dbReference type="ARBA" id="ARBA00022448"/>
    </source>
</evidence>
<dbReference type="InterPro" id="IPR023298">
    <property type="entry name" value="ATPase_P-typ_TM_dom_sf"/>
</dbReference>
<evidence type="ECO:0000256" key="15">
    <source>
        <dbReference type="ARBA" id="ARBA00023065"/>
    </source>
</evidence>
<feature type="domain" description="HMA" evidence="19">
    <location>
        <begin position="621"/>
        <end position="687"/>
    </location>
</feature>
<dbReference type="PRINTS" id="PR00119">
    <property type="entry name" value="CATATPASE"/>
</dbReference>
<dbReference type="InterPro" id="IPR044492">
    <property type="entry name" value="P_typ_ATPase_HD_dom"/>
</dbReference>
<evidence type="ECO:0000256" key="18">
    <source>
        <dbReference type="SAM" id="MobiDB-lite"/>
    </source>
</evidence>
<keyword evidence="9" id="KW-0187">Copper transport</keyword>
<dbReference type="NCBIfam" id="TIGR01525">
    <property type="entry name" value="ATPase-IB_hvy"/>
    <property type="match status" value="1"/>
</dbReference>
<evidence type="ECO:0000256" key="17">
    <source>
        <dbReference type="RuleBase" id="RU362081"/>
    </source>
</evidence>
<dbReference type="CDD" id="cd02094">
    <property type="entry name" value="P-type_ATPase_Cu-like"/>
    <property type="match status" value="1"/>
</dbReference>
<feature type="transmembrane region" description="Helical" evidence="17">
    <location>
        <begin position="741"/>
        <end position="763"/>
    </location>
</feature>
<gene>
    <name evidence="20" type="ORF">LAZ67_8003977</name>
</gene>
<keyword evidence="7" id="KW-0677">Repeat</keyword>
<dbReference type="InterPro" id="IPR023299">
    <property type="entry name" value="ATPase_P-typ_cyto_dom_N"/>
</dbReference>
<feature type="transmembrane region" description="Helical" evidence="17">
    <location>
        <begin position="1032"/>
        <end position="1056"/>
    </location>
</feature>
<evidence type="ECO:0000256" key="8">
    <source>
        <dbReference type="ARBA" id="ARBA00022741"/>
    </source>
</evidence>
<dbReference type="InterPro" id="IPR027256">
    <property type="entry name" value="P-typ_ATPase_IB"/>
</dbReference>
<keyword evidence="16 17" id="KW-0472">Membrane</keyword>
<dbReference type="InterPro" id="IPR036163">
    <property type="entry name" value="HMA_dom_sf"/>
</dbReference>
<dbReference type="SFLD" id="SFLDF00027">
    <property type="entry name" value="p-type_atpase"/>
    <property type="match status" value="1"/>
</dbReference>
<dbReference type="InterPro" id="IPR008250">
    <property type="entry name" value="ATPase_P-typ_transduc_dom_A_sf"/>
</dbReference>
<keyword evidence="8 17" id="KW-0547">Nucleotide-binding</keyword>
<keyword evidence="13 17" id="KW-1133">Transmembrane helix</keyword>
<feature type="transmembrane region" description="Helical" evidence="17">
    <location>
        <begin position="713"/>
        <end position="735"/>
    </location>
</feature>
<feature type="region of interest" description="Disordered" evidence="18">
    <location>
        <begin position="388"/>
        <end position="412"/>
    </location>
</feature>
<proteinExistence type="inferred from homology"/>
<dbReference type="PANTHER" id="PTHR43520:SF8">
    <property type="entry name" value="P-TYPE CU(+) TRANSPORTER"/>
    <property type="match status" value="1"/>
</dbReference>
<dbReference type="Gene3D" id="3.40.50.1000">
    <property type="entry name" value="HAD superfamily/HAD-like"/>
    <property type="match status" value="1"/>
</dbReference>
<dbReference type="Pfam" id="PF00702">
    <property type="entry name" value="Hydrolase"/>
    <property type="match status" value="1"/>
</dbReference>
<dbReference type="SFLD" id="SFLDS00003">
    <property type="entry name" value="Haloacid_Dehalogenase"/>
    <property type="match status" value="1"/>
</dbReference>
<evidence type="ECO:0000256" key="12">
    <source>
        <dbReference type="ARBA" id="ARBA00022967"/>
    </source>
</evidence>
<dbReference type="Pfam" id="PF00403">
    <property type="entry name" value="HMA"/>
    <property type="match status" value="3"/>
</dbReference>
<dbReference type="InterPro" id="IPR017969">
    <property type="entry name" value="Heavy-metal-associated_CS"/>
</dbReference>
<protein>
    <recommendedName>
        <fullName evidence="3">P-type Cu(+) transporter</fullName>
        <ecNumber evidence="3">7.2.2.8</ecNumber>
    </recommendedName>
</protein>
<dbReference type="EC" id="7.2.2.8" evidence="3"/>
<evidence type="ECO:0000313" key="21">
    <source>
        <dbReference type="Proteomes" id="UP001235939"/>
    </source>
</evidence>
<evidence type="ECO:0000256" key="10">
    <source>
        <dbReference type="ARBA" id="ARBA00022840"/>
    </source>
</evidence>
<evidence type="ECO:0000256" key="14">
    <source>
        <dbReference type="ARBA" id="ARBA00023008"/>
    </source>
</evidence>
<dbReference type="SFLD" id="SFLDG00002">
    <property type="entry name" value="C1.7:_P-type_atpase_like"/>
    <property type="match status" value="1"/>
</dbReference>
<evidence type="ECO:0000313" key="20">
    <source>
        <dbReference type="EMBL" id="UYV71641.1"/>
    </source>
</evidence>
<evidence type="ECO:0000256" key="9">
    <source>
        <dbReference type="ARBA" id="ARBA00022796"/>
    </source>
</evidence>
<keyword evidence="6 17" id="KW-0479">Metal-binding</keyword>
<dbReference type="SUPFAM" id="SSF55008">
    <property type="entry name" value="HMA, heavy metal-associated domain"/>
    <property type="match status" value="4"/>
</dbReference>
<sequence length="1530" mass="166094">MCPDLAGRAGRKLPRVHRPPAVGFSRRSYLSCFTQRSADSPLCRILFRAVWLQADERRALLTFDDDAVSCSALMEEMESAGLTPAPRQPFSAVEITVPGMEARPELAAEVTARLQAHAAVERVELRGNTALVTYRHDATSPAALRDVAHASAELLYPERDRTSCRLSVHGMTCESCVSRITEHLMGLPGVAGAAVNLAERLAVVDYDPALTSALTLQQAVQSLGKFTAAVLADGEDPARRVCTIEVLGMTCNSCVENIQDKVGVLLGVSAVSVSLEDAKATVLFNPQLVSAAQLTETIDDMGFDARLLQDIGVQPSSPATAAEPPRQSKLLPLNHNVTLHCNTVAQTCCIPPQQQNLHERTADTSIQGQFSTTKLLFNQLVANVPEHRTMGKKLSRPRQLHDHRPGGRKRNRSLCRHARVAVSHLPSLARADCPLALVGAARDFPRPPARVAASADPSTNERLIVVGDTVIVVGDTVIVVGDTLIVVGDTIIVVGATLIVVGDTVIVVGDTLIVVGDTVIVVEDTLNVVGDSFHVVTFSENDTKKSCYLTISNMTCSSCVIKIQNKMHQVPGVENVMIALMSEKAKVIYDPELLGPEEIAQKLTAIGFPSAVIDQPEGLNRILKLHIDGLSSKAKRKHLKKGLYGHLGVVKVESKVAKQHVNIHYNYELTKPRAIVKLISDLGFHATPIDEKSKEIDRLRHTEEIKMWRRISYFNLLVGGPSILYHLSMILHLHIPLPGLGVPGLSFISLVDWLAATLILLYSGRPFYSRALTSLRHRMLNMDFLIMTAMSLCYMYSFILAVYSIYFGSFPPPKLFFGTIPMLLLFISFGRLAENKCKGHTSQALIKIIGLQSSDTLLVTLDSNHVVATEEQISTAYLQEGDLIKVGLYAAPTALSVKVVPGAKIPVDGKVVTGSSTVDESVITGESLPSIKKPGDGVIAGTMNMNGVLVVMATQVGADTTLAQIVKLMEDAQTSKAPIQQIADKMSGYFVQIVFVIFLATCSVWLALGYTMPQLEEAYFVMPRDGATHLEIVIHTALQYGLTVLSISCPCALGLATPTAITVATGIGTKYGILIKGGEPLETLSKAHYFLFDKTGTLTFGKPSVTSITMFVKEAVCSAVQMLALVGTAEHSSEHPIAMAVDNFMCDVLGVCTFGRTEDFSIVPGCGLRCKVSLAEPMVDKVRDTVPDSLPRRTEISSVVFEQKLVPQLPTNGLMISDANAEHQVVVGNREWMRRNGMEIPKDMELMLEEREQRGETAVLASINGAIVAMITVADTVRPEAQLTIQTLRAMEKKVMLLTGDNPRTAANIAQQVGITEVYSELLPTHKVLKVKQLKTEGFKVAMVGDGVNDSPALAQADVGIAVGSGSDIAREAAQVVLIRNNLLEVITALQISRKTISKIRLNFLSAVIYNVFAIPFAAGVLTLMSSKMKLEPWMGGAAMCFSSLSVVFFSQLLRRYRRPSQQALEEAVQKARLPIEPLRVHKGLEQEVYTSQPSKSAQSSLSNFVVNLLYSPKKEPLLLNRDLELAPMI</sequence>
<evidence type="ECO:0000256" key="2">
    <source>
        <dbReference type="ARBA" id="ARBA00006024"/>
    </source>
</evidence>
<evidence type="ECO:0000256" key="7">
    <source>
        <dbReference type="ARBA" id="ARBA00022737"/>
    </source>
</evidence>
<dbReference type="InterPro" id="IPR001757">
    <property type="entry name" value="P_typ_ATPase"/>
</dbReference>
<comment type="similarity">
    <text evidence="2 17">Belongs to the cation transport ATPase (P-type) (TC 3.A.3) family. Type IB subfamily.</text>
</comment>
<reference evidence="20 21" key="1">
    <citation type="submission" date="2022-01" db="EMBL/GenBank/DDBJ databases">
        <title>A chromosomal length assembly of Cordylochernes scorpioides.</title>
        <authorList>
            <person name="Zeh D."/>
            <person name="Zeh J."/>
        </authorList>
    </citation>
    <scope>NUCLEOTIDE SEQUENCE [LARGE SCALE GENOMIC DNA]</scope>
    <source>
        <strain evidence="20">IN4F17</strain>
        <tissue evidence="20">Whole Body</tissue>
    </source>
</reference>
<dbReference type="CDD" id="cd00371">
    <property type="entry name" value="HMA"/>
    <property type="match status" value="3"/>
</dbReference>
<dbReference type="InterPro" id="IPR036412">
    <property type="entry name" value="HAD-like_sf"/>
</dbReference>
<dbReference type="SUPFAM" id="SSF81665">
    <property type="entry name" value="Calcium ATPase, transmembrane domain M"/>
    <property type="match status" value="1"/>
</dbReference>
<feature type="domain" description="HMA" evidence="19">
    <location>
        <begin position="545"/>
        <end position="611"/>
    </location>
</feature>
<keyword evidence="21" id="KW-1185">Reference proteome</keyword>
<dbReference type="PROSITE" id="PS50846">
    <property type="entry name" value="HMA_2"/>
    <property type="match status" value="4"/>
</dbReference>
<dbReference type="InterPro" id="IPR006122">
    <property type="entry name" value="HMA_Cu_ion-bd"/>
</dbReference>
<dbReference type="PANTHER" id="PTHR43520">
    <property type="entry name" value="ATP7, ISOFORM B"/>
    <property type="match status" value="1"/>
</dbReference>
<keyword evidence="10 17" id="KW-0067">ATP-binding</keyword>
<evidence type="ECO:0000256" key="16">
    <source>
        <dbReference type="ARBA" id="ARBA00023136"/>
    </source>
</evidence>
<dbReference type="SUPFAM" id="SSF56784">
    <property type="entry name" value="HAD-like"/>
    <property type="match status" value="1"/>
</dbReference>
<accession>A0ABY6KTZ4</accession>
<feature type="domain" description="HMA" evidence="19">
    <location>
        <begin position="240"/>
        <end position="306"/>
    </location>
</feature>
<dbReference type="PROSITE" id="PS00154">
    <property type="entry name" value="ATPASE_E1_E2"/>
    <property type="match status" value="1"/>
</dbReference>
<keyword evidence="5 17" id="KW-0812">Transmembrane</keyword>
<dbReference type="SUPFAM" id="SSF81653">
    <property type="entry name" value="Calcium ATPase, transduction domain A"/>
    <property type="match status" value="1"/>
</dbReference>
<evidence type="ECO:0000256" key="11">
    <source>
        <dbReference type="ARBA" id="ARBA00022842"/>
    </source>
</evidence>
<feature type="domain" description="HMA" evidence="19">
    <location>
        <begin position="162"/>
        <end position="228"/>
    </location>
</feature>
<keyword evidence="12" id="KW-1278">Translocase</keyword>
<evidence type="ECO:0000256" key="6">
    <source>
        <dbReference type="ARBA" id="ARBA00022723"/>
    </source>
</evidence>
<dbReference type="Gene3D" id="3.30.70.100">
    <property type="match status" value="4"/>
</dbReference>
<dbReference type="NCBIfam" id="TIGR00003">
    <property type="entry name" value="copper ion binding protein"/>
    <property type="match status" value="1"/>
</dbReference>
<feature type="transmembrane region" description="Helical" evidence="17">
    <location>
        <begin position="784"/>
        <end position="809"/>
    </location>
</feature>
<keyword evidence="11" id="KW-0460">Magnesium</keyword>
<dbReference type="NCBIfam" id="TIGR01494">
    <property type="entry name" value="ATPase_P-type"/>
    <property type="match status" value="1"/>
</dbReference>
<evidence type="ECO:0000256" key="3">
    <source>
        <dbReference type="ARBA" id="ARBA00012517"/>
    </source>
</evidence>
<dbReference type="InterPro" id="IPR006121">
    <property type="entry name" value="HMA_dom"/>
</dbReference>
<dbReference type="InterPro" id="IPR023214">
    <property type="entry name" value="HAD_sf"/>
</dbReference>
<dbReference type="InterPro" id="IPR018303">
    <property type="entry name" value="ATPase_P-typ_P_site"/>
</dbReference>
<dbReference type="InterPro" id="IPR059000">
    <property type="entry name" value="ATPase_P-type_domA"/>
</dbReference>
<evidence type="ECO:0000256" key="13">
    <source>
        <dbReference type="ARBA" id="ARBA00022989"/>
    </source>
</evidence>
<comment type="subcellular location">
    <subcellularLocation>
        <location evidence="1">Golgi apparatus</location>
        <location evidence="1">trans-Golgi network membrane</location>
        <topology evidence="1">Multi-pass membrane protein</topology>
    </subcellularLocation>
    <subcellularLocation>
        <location evidence="17">Membrane</location>
    </subcellularLocation>
</comment>
<evidence type="ECO:0000259" key="19">
    <source>
        <dbReference type="PROSITE" id="PS50846"/>
    </source>
</evidence>